<sequence length="272" mass="30204">MLAASPTAYGPNLLARLLAARTLQQIDECAKSAWILNGEGLLGDNEMEYLAPVIEHQRRTVRTEPWPGRGPIGPVAPSAIRPNCRRLNIPEGKRAAGWLRRRALAKDCIIPTCIARMFTVSKLAVLAVIARAVIDHGFSGMSLPEIAARAGVGCTTARYAIRNAAQMGLITVTENRMNRRWHRPNTIRIVCRRWLDWLAGHRAIRKRGRPETPALRTWWSTPLRNLSATIEIHRFSVHGSVLSRAAVNTIPELRCSWFSSRPGIRDGTSGST</sequence>
<keyword evidence="2" id="KW-1185">Reference proteome</keyword>
<dbReference type="Proteomes" id="UP000996601">
    <property type="component" value="Unassembled WGS sequence"/>
</dbReference>
<dbReference type="EMBL" id="WHSB02000012">
    <property type="protein sequence ID" value="MCQ4633465.1"/>
    <property type="molecule type" value="Genomic_DNA"/>
</dbReference>
<proteinExistence type="predicted"/>
<accession>A0ABT1RE42</accession>
<evidence type="ECO:0000313" key="2">
    <source>
        <dbReference type="Proteomes" id="UP000996601"/>
    </source>
</evidence>
<dbReference type="RefSeq" id="WP_256120075.1">
    <property type="nucleotide sequence ID" value="NZ_WHSB02000012.1"/>
</dbReference>
<reference evidence="1" key="1">
    <citation type="submission" date="2021-07" db="EMBL/GenBank/DDBJ databases">
        <title>Shinella sp. nov., a novel member of the genus Shinella from water.</title>
        <authorList>
            <person name="Deng Y."/>
        </authorList>
    </citation>
    <scope>NUCLEOTIDE SEQUENCE</scope>
    <source>
        <strain evidence="1">CPCC 100929</strain>
    </source>
</reference>
<protein>
    <submittedName>
        <fullName evidence="1">Uncharacterized protein</fullName>
    </submittedName>
</protein>
<gene>
    <name evidence="1" type="ORF">GB927_025725</name>
</gene>
<dbReference type="Gene3D" id="1.10.10.60">
    <property type="entry name" value="Homeodomain-like"/>
    <property type="match status" value="1"/>
</dbReference>
<comment type="caution">
    <text evidence="1">The sequence shown here is derived from an EMBL/GenBank/DDBJ whole genome shotgun (WGS) entry which is preliminary data.</text>
</comment>
<name>A0ABT1RE42_9HYPH</name>
<evidence type="ECO:0000313" key="1">
    <source>
        <dbReference type="EMBL" id="MCQ4633465.1"/>
    </source>
</evidence>
<organism evidence="1 2">
    <name type="scientific">Shinella lacus</name>
    <dbReference type="NCBI Taxonomy" id="2654216"/>
    <lineage>
        <taxon>Bacteria</taxon>
        <taxon>Pseudomonadati</taxon>
        <taxon>Pseudomonadota</taxon>
        <taxon>Alphaproteobacteria</taxon>
        <taxon>Hyphomicrobiales</taxon>
        <taxon>Rhizobiaceae</taxon>
        <taxon>Shinella</taxon>
    </lineage>
</organism>